<organism evidence="1 2">
    <name type="scientific">Aureitalea marina</name>
    <dbReference type="NCBI Taxonomy" id="930804"/>
    <lineage>
        <taxon>Bacteria</taxon>
        <taxon>Pseudomonadati</taxon>
        <taxon>Bacteroidota</taxon>
        <taxon>Flavobacteriia</taxon>
        <taxon>Flavobacteriales</taxon>
        <taxon>Flavobacteriaceae</taxon>
        <taxon>Aureitalea</taxon>
    </lineage>
</organism>
<evidence type="ECO:0000313" key="1">
    <source>
        <dbReference type="EMBL" id="PQB04745.1"/>
    </source>
</evidence>
<dbReference type="CDD" id="cd07177">
    <property type="entry name" value="terB_like"/>
    <property type="match status" value="1"/>
</dbReference>
<comment type="caution">
    <text evidence="1">The sequence shown here is derived from an EMBL/GenBank/DDBJ whole genome shotgun (WGS) entry which is preliminary data.</text>
</comment>
<protein>
    <recommendedName>
        <fullName evidence="3">Co-chaperone DjlA N-terminal domain-containing protein</fullName>
    </recommendedName>
</protein>
<name>A0A2S7KQ48_9FLAO</name>
<dbReference type="OrthoDB" id="1143847at2"/>
<dbReference type="SUPFAM" id="SSF158682">
    <property type="entry name" value="TerB-like"/>
    <property type="match status" value="1"/>
</dbReference>
<accession>A0A2S7KQ48</accession>
<evidence type="ECO:0000313" key="2">
    <source>
        <dbReference type="Proteomes" id="UP000239800"/>
    </source>
</evidence>
<dbReference type="Gene3D" id="1.10.3680.10">
    <property type="entry name" value="TerB-like"/>
    <property type="match status" value="2"/>
</dbReference>
<gene>
    <name evidence="1" type="ORF">BST85_07435</name>
</gene>
<evidence type="ECO:0008006" key="3">
    <source>
        <dbReference type="Google" id="ProtNLM"/>
    </source>
</evidence>
<dbReference type="AlphaFoldDB" id="A0A2S7KQ48"/>
<dbReference type="InterPro" id="IPR029024">
    <property type="entry name" value="TerB-like"/>
</dbReference>
<keyword evidence="2" id="KW-1185">Reference proteome</keyword>
<reference evidence="1 2" key="1">
    <citation type="submission" date="2016-11" db="EMBL/GenBank/DDBJ databases">
        <title>Trade-off between light-utilization and light-protection in marine flavobacteria.</title>
        <authorList>
            <person name="Kumagai Y."/>
        </authorList>
    </citation>
    <scope>NUCLEOTIDE SEQUENCE [LARGE SCALE GENOMIC DNA]</scope>
    <source>
        <strain evidence="1 2">NBRC 107741</strain>
    </source>
</reference>
<dbReference type="EMBL" id="MQUB01000001">
    <property type="protein sequence ID" value="PQB04745.1"/>
    <property type="molecule type" value="Genomic_DNA"/>
</dbReference>
<proteinExistence type="predicted"/>
<dbReference type="RefSeq" id="WP_104812671.1">
    <property type="nucleotide sequence ID" value="NZ_MQUB01000001.1"/>
</dbReference>
<sequence length="132" mass="15358">MSSLKKQALISDLIVLAHADDKVTASEYDFIQRLARRMDITQAEVDALFQHPLPSKPIFSELERIIHFHKLLLVMNVDGEIHEKEVETIKEFGLKMGIRPAAIDRILNRLNDYEHKLIPSEELVKIFQTYYN</sequence>
<dbReference type="Proteomes" id="UP000239800">
    <property type="component" value="Unassembled WGS sequence"/>
</dbReference>